<dbReference type="GO" id="GO:0003677">
    <property type="term" value="F:DNA binding"/>
    <property type="evidence" value="ECO:0007669"/>
    <property type="project" value="InterPro"/>
</dbReference>
<keyword evidence="3" id="KW-0805">Transcription regulation</keyword>
<reference evidence="7 8" key="1">
    <citation type="submission" date="2013-03" db="EMBL/GenBank/DDBJ databases">
        <title>The Genome Sequence of Capronia coronata CBS 617.96.</title>
        <authorList>
            <consortium name="The Broad Institute Genomics Platform"/>
            <person name="Cuomo C."/>
            <person name="de Hoog S."/>
            <person name="Gorbushina A."/>
            <person name="Walker B."/>
            <person name="Young S.K."/>
            <person name="Zeng Q."/>
            <person name="Gargeya S."/>
            <person name="Fitzgerald M."/>
            <person name="Haas B."/>
            <person name="Abouelleil A."/>
            <person name="Allen A.W."/>
            <person name="Alvarado L."/>
            <person name="Arachchi H.M."/>
            <person name="Berlin A.M."/>
            <person name="Chapman S.B."/>
            <person name="Gainer-Dewar J."/>
            <person name="Goldberg J."/>
            <person name="Griggs A."/>
            <person name="Gujja S."/>
            <person name="Hansen M."/>
            <person name="Howarth C."/>
            <person name="Imamovic A."/>
            <person name="Ireland A."/>
            <person name="Larimer J."/>
            <person name="McCowan C."/>
            <person name="Murphy C."/>
            <person name="Pearson M."/>
            <person name="Poon T.W."/>
            <person name="Priest M."/>
            <person name="Roberts A."/>
            <person name="Saif S."/>
            <person name="Shea T."/>
            <person name="Sisk P."/>
            <person name="Sykes S."/>
            <person name="Wortman J."/>
            <person name="Nusbaum C."/>
            <person name="Birren B."/>
        </authorList>
    </citation>
    <scope>NUCLEOTIDE SEQUENCE [LARGE SCALE GENOMIC DNA]</scope>
    <source>
        <strain evidence="7 8">CBS 617.96</strain>
    </source>
</reference>
<keyword evidence="8" id="KW-1185">Reference proteome</keyword>
<dbReference type="PANTHER" id="PTHR47660:SF2">
    <property type="entry name" value="TRANSCRIPTION FACTOR WITH C2H2 AND ZN(2)-CYS(6) DNA BINDING DOMAIN (EUROFUNG)"/>
    <property type="match status" value="1"/>
</dbReference>
<dbReference type="OrthoDB" id="40579at2759"/>
<dbReference type="Proteomes" id="UP000019484">
    <property type="component" value="Unassembled WGS sequence"/>
</dbReference>
<dbReference type="AlphaFoldDB" id="W9Y8Y5"/>
<dbReference type="HOGENOM" id="CLU_003487_2_1_1"/>
<dbReference type="PANTHER" id="PTHR47660">
    <property type="entry name" value="TRANSCRIPTION FACTOR WITH C2H2 AND ZN(2)-CYS(6) DNA BINDING DOMAIN (EUROFUNG)-RELATED-RELATED"/>
    <property type="match status" value="1"/>
</dbReference>
<proteinExistence type="predicted"/>
<dbReference type="STRING" id="1182541.W9Y8Y5"/>
<dbReference type="GO" id="GO:0008270">
    <property type="term" value="F:zinc ion binding"/>
    <property type="evidence" value="ECO:0007669"/>
    <property type="project" value="InterPro"/>
</dbReference>
<keyword evidence="5" id="KW-0539">Nucleus</keyword>
<gene>
    <name evidence="7" type="ORF">A1O1_06474</name>
</gene>
<organism evidence="7 8">
    <name type="scientific">Capronia coronata CBS 617.96</name>
    <dbReference type="NCBI Taxonomy" id="1182541"/>
    <lineage>
        <taxon>Eukaryota</taxon>
        <taxon>Fungi</taxon>
        <taxon>Dikarya</taxon>
        <taxon>Ascomycota</taxon>
        <taxon>Pezizomycotina</taxon>
        <taxon>Eurotiomycetes</taxon>
        <taxon>Chaetothyriomycetidae</taxon>
        <taxon>Chaetothyriales</taxon>
        <taxon>Herpotrichiellaceae</taxon>
        <taxon>Capronia</taxon>
    </lineage>
</organism>
<evidence type="ECO:0000256" key="2">
    <source>
        <dbReference type="ARBA" id="ARBA00022833"/>
    </source>
</evidence>
<sequence>MIGGQPDSRFAASGHGQAHGGLDYTASSLQASLAVAASELTEDDTSGLASDGHVQDTGSNLDAAGLSLDMSQDWDESSLAYFLNDIMLPPLTPVPDGHDLPNEQPYHLRTPRDFLDFGTFNMDTLPDLDIHALQQNNNHHLETMPSVTNLNAMLSSPLPASGTATPIFADGISSGNAAFMRSMWMWTPTNRDHGGEDSLNLSLPSSDMDSPETRALAGRPVFHHRLDNTLRDKILASVLGTCDPSLYTAIASSFPSAEMLNKLLHFYMSTHLALTDPWLHLPTIELDNQSLELVIMMISAGAVVCSVTSIRRLGFALQEAVRVALAKKFETDNRFTRDLTTLQAFALQLQVGLWSGDKRKMELAESFAQPLITASLSIFMVRRAGRFGQLRGPLSMPTPEDAGETLDLKWRAWVHAESYKRLACHLLIHDAQASMARAVAPLLSPAEISLGFPASKQLWSAGCAREWRILCLDHNLACPDKSLSISRGLNNLSQLRDQQNIDLCFAAIIVIYSTWAVVHSHLQLNALTRSPTSTPRHNGSFINSSQNPGVVHFIEQILLVLSDWNESFRPTMALVSERTLLGLHVSFEQVQLFAGKEGEDEARRAFPMLQQWADSSDARKAVWHAGQILRAARRCHANELLDFGAICLYHAGLTFWAYAVVRTAAPSHLPGQTQSSRALSNPGDTVYVWLDGDDCPAVQRFISLNRGIPVVHDGTDSANGSVSLSSPKTLMGLCIDLLRKNANARDHGGYLPLVENLSQLMRDLGNAAQGVLSGQLRRFKEHQPGARGGSIT</sequence>
<dbReference type="EMBL" id="AMWN01000005">
    <property type="protein sequence ID" value="EXJ86105.1"/>
    <property type="molecule type" value="Genomic_DNA"/>
</dbReference>
<evidence type="ECO:0000256" key="3">
    <source>
        <dbReference type="ARBA" id="ARBA00023015"/>
    </source>
</evidence>
<dbReference type="GO" id="GO:0006351">
    <property type="term" value="P:DNA-templated transcription"/>
    <property type="evidence" value="ECO:0007669"/>
    <property type="project" value="InterPro"/>
</dbReference>
<name>W9Y8Y5_9EURO</name>
<keyword evidence="2" id="KW-0862">Zinc</keyword>
<dbReference type="RefSeq" id="XP_007725543.1">
    <property type="nucleotide sequence ID" value="XM_007727353.1"/>
</dbReference>
<keyword evidence="4" id="KW-0804">Transcription</keyword>
<evidence type="ECO:0000256" key="5">
    <source>
        <dbReference type="ARBA" id="ARBA00023242"/>
    </source>
</evidence>
<dbReference type="eggNOG" id="KOG1721">
    <property type="taxonomic scope" value="Eukaryota"/>
</dbReference>
<evidence type="ECO:0000256" key="4">
    <source>
        <dbReference type="ARBA" id="ARBA00023163"/>
    </source>
</evidence>
<accession>W9Y8Y5</accession>
<keyword evidence="1" id="KW-0479">Metal-binding</keyword>
<comment type="caution">
    <text evidence="7">The sequence shown here is derived from an EMBL/GenBank/DDBJ whole genome shotgun (WGS) entry which is preliminary data.</text>
</comment>
<feature type="domain" description="Xylanolytic transcriptional activator regulatory" evidence="6">
    <location>
        <begin position="278"/>
        <end position="495"/>
    </location>
</feature>
<evidence type="ECO:0000259" key="6">
    <source>
        <dbReference type="Pfam" id="PF04082"/>
    </source>
</evidence>
<dbReference type="Pfam" id="PF04082">
    <property type="entry name" value="Fungal_trans"/>
    <property type="match status" value="1"/>
</dbReference>
<evidence type="ECO:0000256" key="1">
    <source>
        <dbReference type="ARBA" id="ARBA00022723"/>
    </source>
</evidence>
<evidence type="ECO:0000313" key="8">
    <source>
        <dbReference type="Proteomes" id="UP000019484"/>
    </source>
</evidence>
<dbReference type="GeneID" id="19161342"/>
<protein>
    <recommendedName>
        <fullName evidence="6">Xylanolytic transcriptional activator regulatory domain-containing protein</fullName>
    </recommendedName>
</protein>
<dbReference type="InterPro" id="IPR007219">
    <property type="entry name" value="XnlR_reg_dom"/>
</dbReference>
<evidence type="ECO:0000313" key="7">
    <source>
        <dbReference type="EMBL" id="EXJ86105.1"/>
    </source>
</evidence>